<dbReference type="SUPFAM" id="SSF52540">
    <property type="entry name" value="P-loop containing nucleoside triphosphate hydrolases"/>
    <property type="match status" value="1"/>
</dbReference>
<dbReference type="Proteomes" id="UP001596098">
    <property type="component" value="Unassembled WGS sequence"/>
</dbReference>
<dbReference type="InterPro" id="IPR027417">
    <property type="entry name" value="P-loop_NTPase"/>
</dbReference>
<gene>
    <name evidence="2" type="ORF">ACFPWU_12950</name>
</gene>
<comment type="caution">
    <text evidence="2">The sequence shown here is derived from an EMBL/GenBank/DDBJ whole genome shotgun (WGS) entry which is preliminary data.</text>
</comment>
<evidence type="ECO:0000259" key="1">
    <source>
        <dbReference type="Pfam" id="PF13304"/>
    </source>
</evidence>
<dbReference type="InterPro" id="IPR051396">
    <property type="entry name" value="Bact_Antivir_Def_Nuclease"/>
</dbReference>
<dbReference type="EMBL" id="JBHSQI010000007">
    <property type="protein sequence ID" value="MFC6154571.1"/>
    <property type="molecule type" value="Genomic_DNA"/>
</dbReference>
<reference evidence="3" key="1">
    <citation type="journal article" date="2019" name="Int. J. Syst. Evol. Microbiol.">
        <title>The Global Catalogue of Microorganisms (GCM) 10K type strain sequencing project: providing services to taxonomists for standard genome sequencing and annotation.</title>
        <authorList>
            <consortium name="The Broad Institute Genomics Platform"/>
            <consortium name="The Broad Institute Genome Sequencing Center for Infectious Disease"/>
            <person name="Wu L."/>
            <person name="Ma J."/>
        </authorList>
    </citation>
    <scope>NUCLEOTIDE SEQUENCE [LARGE SCALE GENOMIC DNA]</scope>
    <source>
        <strain evidence="3">DFY28</strain>
    </source>
</reference>
<proteinExistence type="predicted"/>
<dbReference type="PANTHER" id="PTHR43581">
    <property type="entry name" value="ATP/GTP PHOSPHATASE"/>
    <property type="match status" value="1"/>
</dbReference>
<dbReference type="RefSeq" id="WP_128219268.1">
    <property type="nucleotide sequence ID" value="NZ_CP034929.1"/>
</dbReference>
<name>A0ABW1QYF1_9ACTN</name>
<feature type="domain" description="ATPase AAA-type core" evidence="1">
    <location>
        <begin position="423"/>
        <end position="490"/>
    </location>
</feature>
<keyword evidence="3" id="KW-1185">Reference proteome</keyword>
<dbReference type="Pfam" id="PF13304">
    <property type="entry name" value="AAA_21"/>
    <property type="match status" value="1"/>
</dbReference>
<protein>
    <submittedName>
        <fullName evidence="2">DUF3696 domain-containing protein</fullName>
    </submittedName>
</protein>
<accession>A0ABW1QYF1</accession>
<evidence type="ECO:0000313" key="2">
    <source>
        <dbReference type="EMBL" id="MFC6154571.1"/>
    </source>
</evidence>
<organism evidence="2 3">
    <name type="scientific">Nocardioides yefusunii</name>
    <dbReference type="NCBI Taxonomy" id="2500546"/>
    <lineage>
        <taxon>Bacteria</taxon>
        <taxon>Bacillati</taxon>
        <taxon>Actinomycetota</taxon>
        <taxon>Actinomycetes</taxon>
        <taxon>Propionibacteriales</taxon>
        <taxon>Nocardioidaceae</taxon>
        <taxon>Nocardioides</taxon>
    </lineage>
</organism>
<evidence type="ECO:0000313" key="3">
    <source>
        <dbReference type="Proteomes" id="UP001596098"/>
    </source>
</evidence>
<sequence length="568" mass="61225">MKWSVSDFKGIGFGEINLDPGVATLLTGVNSSGKSSLIQTLLLAAQSINSSTGIVLNGPLVRLGRAKDLIREGAAGEEMKIGMNFGPTGIEIQAQITLAPSSTVEGMKVTEVSISGPEGEFMASVANARSADGILALEALSTLGATSVLHVKAVISGERVLRTYLGMRGLIPVGLTKIQSSTALGVSYSRELRSIILEASRNPGRWYFDDEAWTSLHSMMAEVRRLSADLPRLSSDEDGERGILSVASIPETFIEDWSSLPVDRMKEIQESLGAARAQGDAVIVGIAHGGSRLRSGGILEKRFRKERDSDCLALAELAGELGRLGARVHYLGPLRDEPRVVWNHWNEVQPSLPVGARGEYSAAVLSKNGSQPVSFWDGKEQIRCDLAGAVDYWIARLGMGGAVRPEDRHKMGVGLAVEVSGGMRDLTSIGVGVSQALPLIVAFLSIESDAVFVVEQPELHLHPRVQANLADFLTLARPDVTVVIESHSEAMVNRLRLRVAEGKIQRENLEIVFVEPQGDGSSSSEVIRINEFGDLDRWPKGFMATDIGDLDAMFRLNLNRLSEAAQDD</sequence>
<dbReference type="InterPro" id="IPR003959">
    <property type="entry name" value="ATPase_AAA_core"/>
</dbReference>
<dbReference type="PANTHER" id="PTHR43581:SF2">
    <property type="entry name" value="EXCINUCLEASE ATPASE SUBUNIT"/>
    <property type="match status" value="1"/>
</dbReference>
<dbReference type="Gene3D" id="3.40.50.300">
    <property type="entry name" value="P-loop containing nucleotide triphosphate hydrolases"/>
    <property type="match status" value="1"/>
</dbReference>